<evidence type="ECO:0000313" key="1">
    <source>
        <dbReference type="EMBL" id="MCL6698880.1"/>
    </source>
</evidence>
<dbReference type="RefSeq" id="WP_249904264.1">
    <property type="nucleotide sequence ID" value="NZ_JAMGBA010000002.1"/>
</dbReference>
<dbReference type="EMBL" id="JAMGBA010000002">
    <property type="protein sequence ID" value="MCL6698880.1"/>
    <property type="molecule type" value="Genomic_DNA"/>
</dbReference>
<reference evidence="1 2" key="1">
    <citation type="submission" date="2022-05" db="EMBL/GenBank/DDBJ databases">
        <authorList>
            <person name="Jo J.-H."/>
            <person name="Im W.-T."/>
        </authorList>
    </citation>
    <scope>NUCLEOTIDE SEQUENCE [LARGE SCALE GENOMIC DNA]</scope>
    <source>
        <strain evidence="1 2">NSE70-1</strain>
    </source>
</reference>
<organism evidence="1 2">
    <name type="scientific">Sphingomonas caseinilyticus</name>
    <dbReference type="NCBI Taxonomy" id="2908205"/>
    <lineage>
        <taxon>Bacteria</taxon>
        <taxon>Pseudomonadati</taxon>
        <taxon>Pseudomonadota</taxon>
        <taxon>Alphaproteobacteria</taxon>
        <taxon>Sphingomonadales</taxon>
        <taxon>Sphingomonadaceae</taxon>
        <taxon>Sphingomonas</taxon>
    </lineage>
</organism>
<comment type="caution">
    <text evidence="1">The sequence shown here is derived from an EMBL/GenBank/DDBJ whole genome shotgun (WGS) entry which is preliminary data.</text>
</comment>
<name>A0ABT0RW07_9SPHN</name>
<accession>A0ABT0RW07</accession>
<evidence type="ECO:0000313" key="2">
    <source>
        <dbReference type="Proteomes" id="UP001203410"/>
    </source>
</evidence>
<dbReference type="Proteomes" id="UP001203410">
    <property type="component" value="Unassembled WGS sequence"/>
</dbReference>
<gene>
    <name evidence="1" type="ORF">LZ496_08820</name>
</gene>
<sequence length="231" mass="25590">MIGWMAMAAAILAQAGRAEQQPLPETVVAVSPVPMAAVSGNVITHPVEKIRIRVPEKAIYAGAERFNLYGVADAEIHVFVEADAAKKMQRLYWVQFESYLPSNDHRYNYAEGNTRFDLWGGTPTWLVWGPRLSSAPYRAGGDRESVMRILSRAGYTIPPEVLNVRMVQMLDDPAGTGRGRRELMIIYSEDLAPSGKTVAELAVDGKVNEAFKPLERPLIDRATTSVSVERF</sequence>
<keyword evidence="2" id="KW-1185">Reference proteome</keyword>
<proteinExistence type="predicted"/>
<protein>
    <submittedName>
        <fullName evidence="1">Uncharacterized protein</fullName>
    </submittedName>
</protein>